<evidence type="ECO:0000256" key="5">
    <source>
        <dbReference type="PROSITE-ProRule" id="PRU00205"/>
    </source>
</evidence>
<feature type="transmembrane region" description="Helical" evidence="6">
    <location>
        <begin position="94"/>
        <end position="117"/>
    </location>
</feature>
<dbReference type="SMART" id="SM00724">
    <property type="entry name" value="TLC"/>
    <property type="match status" value="1"/>
</dbReference>
<dbReference type="Pfam" id="PF03798">
    <property type="entry name" value="TRAM_LAG1_CLN8"/>
    <property type="match status" value="1"/>
</dbReference>
<dbReference type="GO" id="GO:0005783">
    <property type="term" value="C:endoplasmic reticulum"/>
    <property type="evidence" value="ECO:0007669"/>
    <property type="project" value="TreeGrafter"/>
</dbReference>
<dbReference type="Proteomes" id="UP000242180">
    <property type="component" value="Unassembled WGS sequence"/>
</dbReference>
<dbReference type="PROSITE" id="PS50922">
    <property type="entry name" value="TLC"/>
    <property type="match status" value="1"/>
</dbReference>
<comment type="subcellular location">
    <subcellularLocation>
        <location evidence="1">Membrane</location>
        <topology evidence="1">Multi-pass membrane protein</topology>
    </subcellularLocation>
</comment>
<evidence type="ECO:0000313" key="9">
    <source>
        <dbReference type="Proteomes" id="UP000242180"/>
    </source>
</evidence>
<dbReference type="InterPro" id="IPR050846">
    <property type="entry name" value="TLCD"/>
</dbReference>
<proteinExistence type="predicted"/>
<feature type="transmembrane region" description="Helical" evidence="6">
    <location>
        <begin position="181"/>
        <end position="202"/>
    </location>
</feature>
<evidence type="ECO:0000256" key="1">
    <source>
        <dbReference type="ARBA" id="ARBA00004141"/>
    </source>
</evidence>
<keyword evidence="2 5" id="KW-0812">Transmembrane</keyword>
<reference evidence="8 9" key="1">
    <citation type="submission" date="2016-07" db="EMBL/GenBank/DDBJ databases">
        <title>Pervasive Adenine N6-methylation of Active Genes in Fungi.</title>
        <authorList>
            <consortium name="DOE Joint Genome Institute"/>
            <person name="Mondo S.J."/>
            <person name="Dannebaum R.O."/>
            <person name="Kuo R.C."/>
            <person name="Labutti K."/>
            <person name="Haridas S."/>
            <person name="Kuo A."/>
            <person name="Salamov A."/>
            <person name="Ahrendt S.R."/>
            <person name="Lipzen A."/>
            <person name="Sullivan W."/>
            <person name="Andreopoulos W.B."/>
            <person name="Clum A."/>
            <person name="Lindquist E."/>
            <person name="Daum C."/>
            <person name="Ramamoorthy G.K."/>
            <person name="Gryganskyi A."/>
            <person name="Culley D."/>
            <person name="Magnuson J.K."/>
            <person name="James T.Y."/>
            <person name="O'Malley M.A."/>
            <person name="Stajich J.E."/>
            <person name="Spatafora J.W."/>
            <person name="Visel A."/>
            <person name="Grigoriev I.V."/>
        </authorList>
    </citation>
    <scope>NUCLEOTIDE SEQUENCE [LARGE SCALE GENOMIC DNA]</scope>
    <source>
        <strain evidence="8 9">NRRL 2496</strain>
    </source>
</reference>
<name>A0A1X2HEC0_SYNRA</name>
<evidence type="ECO:0000256" key="4">
    <source>
        <dbReference type="ARBA" id="ARBA00023136"/>
    </source>
</evidence>
<evidence type="ECO:0000256" key="6">
    <source>
        <dbReference type="SAM" id="Phobius"/>
    </source>
</evidence>
<organism evidence="8 9">
    <name type="scientific">Syncephalastrum racemosum</name>
    <name type="common">Filamentous fungus</name>
    <dbReference type="NCBI Taxonomy" id="13706"/>
    <lineage>
        <taxon>Eukaryota</taxon>
        <taxon>Fungi</taxon>
        <taxon>Fungi incertae sedis</taxon>
        <taxon>Mucoromycota</taxon>
        <taxon>Mucoromycotina</taxon>
        <taxon>Mucoromycetes</taxon>
        <taxon>Mucorales</taxon>
        <taxon>Syncephalastraceae</taxon>
        <taxon>Syncephalastrum</taxon>
    </lineage>
</organism>
<evidence type="ECO:0000259" key="7">
    <source>
        <dbReference type="PROSITE" id="PS50922"/>
    </source>
</evidence>
<dbReference type="PANTHER" id="PTHR13439:SF0">
    <property type="entry name" value="TOPOISOMERASE I DAMAGE AFFECTED PROTEIN 4"/>
    <property type="match status" value="1"/>
</dbReference>
<dbReference type="InParanoid" id="A0A1X2HEC0"/>
<dbReference type="AlphaFoldDB" id="A0A1X2HEC0"/>
<evidence type="ECO:0000256" key="3">
    <source>
        <dbReference type="ARBA" id="ARBA00022989"/>
    </source>
</evidence>
<dbReference type="PANTHER" id="PTHR13439">
    <property type="entry name" value="CT120 PROTEIN"/>
    <property type="match status" value="1"/>
</dbReference>
<sequence length="261" mass="29903">MLSFGDLCDSLELPTLRYHWQIVLLSLVLCSIIYEASHVISPLLFPKTFQFFKGYTPTNWHVHVVSSVHSVIISVGSILILLDGDLAKDRVFGYSAWAANIYSVSFGYFIWDVIMAIRYIEFQGISMVCHGLAGFVVILLSYRPFINYYGAIFLLYEASTPFLNIHWFLDKLGWTGSKIQLINGILLISVFFFARIVVGFYMSFQLWVEIYAIKELVPTSYIIIYGVANAATSFLNVYWFGLMLKMLQKRFPKKTTEGKRA</sequence>
<dbReference type="InterPro" id="IPR006634">
    <property type="entry name" value="TLC-dom"/>
</dbReference>
<dbReference type="EMBL" id="MCGN01000004">
    <property type="protein sequence ID" value="ORY97304.1"/>
    <property type="molecule type" value="Genomic_DNA"/>
</dbReference>
<dbReference type="OMA" id="MPVYYSH"/>
<dbReference type="STRING" id="13706.A0A1X2HEC0"/>
<feature type="transmembrane region" description="Helical" evidence="6">
    <location>
        <begin position="222"/>
        <end position="244"/>
    </location>
</feature>
<keyword evidence="3 6" id="KW-1133">Transmembrane helix</keyword>
<evidence type="ECO:0000256" key="2">
    <source>
        <dbReference type="ARBA" id="ARBA00022692"/>
    </source>
</evidence>
<dbReference type="FunCoup" id="A0A1X2HEC0">
    <property type="interactions" value="194"/>
</dbReference>
<protein>
    <submittedName>
        <fullName evidence="8">TLC domain-domain-containing protein</fullName>
    </submittedName>
</protein>
<feature type="transmembrane region" description="Helical" evidence="6">
    <location>
        <begin position="124"/>
        <end position="142"/>
    </location>
</feature>
<accession>A0A1X2HEC0</accession>
<feature type="transmembrane region" description="Helical" evidence="6">
    <location>
        <begin position="148"/>
        <end position="169"/>
    </location>
</feature>
<dbReference type="GO" id="GO:0016020">
    <property type="term" value="C:membrane"/>
    <property type="evidence" value="ECO:0007669"/>
    <property type="project" value="UniProtKB-SubCell"/>
</dbReference>
<feature type="transmembrane region" description="Helical" evidence="6">
    <location>
        <begin position="20"/>
        <end position="40"/>
    </location>
</feature>
<comment type="caution">
    <text evidence="8">The sequence shown here is derived from an EMBL/GenBank/DDBJ whole genome shotgun (WGS) entry which is preliminary data.</text>
</comment>
<gene>
    <name evidence="8" type="ORF">BCR43DRAFT_489554</name>
</gene>
<keyword evidence="4 5" id="KW-0472">Membrane</keyword>
<dbReference type="GO" id="GO:0055088">
    <property type="term" value="P:lipid homeostasis"/>
    <property type="evidence" value="ECO:0007669"/>
    <property type="project" value="TreeGrafter"/>
</dbReference>
<feature type="transmembrane region" description="Helical" evidence="6">
    <location>
        <begin position="60"/>
        <end position="82"/>
    </location>
</feature>
<keyword evidence="9" id="KW-1185">Reference proteome</keyword>
<feature type="domain" description="TLC" evidence="7">
    <location>
        <begin position="55"/>
        <end position="252"/>
    </location>
</feature>
<evidence type="ECO:0000313" key="8">
    <source>
        <dbReference type="EMBL" id="ORY97304.1"/>
    </source>
</evidence>
<dbReference type="OrthoDB" id="10266980at2759"/>